<dbReference type="InParanoid" id="A0A2G4YRV8"/>
<gene>
    <name evidence="2" type="ORF">CRD36_10065</name>
</gene>
<dbReference type="RefSeq" id="WP_099472773.1">
    <property type="nucleotide sequence ID" value="NZ_CP041025.1"/>
</dbReference>
<evidence type="ECO:0000313" key="2">
    <source>
        <dbReference type="EMBL" id="PHZ85051.1"/>
    </source>
</evidence>
<accession>A0A2G4YRV8</accession>
<dbReference type="InterPro" id="IPR004045">
    <property type="entry name" value="Glutathione_S-Trfase_N"/>
</dbReference>
<dbReference type="AlphaFoldDB" id="A0A2G4YRV8"/>
<dbReference type="EMBL" id="PDEM01000020">
    <property type="protein sequence ID" value="PHZ85051.1"/>
    <property type="molecule type" value="Genomic_DNA"/>
</dbReference>
<dbReference type="CDD" id="cd03205">
    <property type="entry name" value="GST_C_6"/>
    <property type="match status" value="1"/>
</dbReference>
<dbReference type="SUPFAM" id="SSF47616">
    <property type="entry name" value="GST C-terminal domain-like"/>
    <property type="match status" value="1"/>
</dbReference>
<dbReference type="FunCoup" id="A0A2G4YRV8">
    <property type="interactions" value="17"/>
</dbReference>
<sequence>MELFYTLTSPYSRKILLVLDHLKLTDQVTLTFLHPFEDQSGRLIEANPLGKIPTLVLGRGYTVYDSPVIADALFQMAETPELSFEEHLKQQKMQALADGIMDAAVLAQQEKCRDAAQQSPMWLERWEAAILRGLQEFEHNMIHDAGDWHIGSMSMACALDYIRFRHPDLNWMTDHPLTYKWYQTVQKMDIMIKTDPRQT</sequence>
<keyword evidence="3" id="KW-1185">Reference proteome</keyword>
<dbReference type="PROSITE" id="PS50404">
    <property type="entry name" value="GST_NTER"/>
    <property type="match status" value="1"/>
</dbReference>
<dbReference type="Pfam" id="PF13410">
    <property type="entry name" value="GST_C_2"/>
    <property type="match status" value="1"/>
</dbReference>
<dbReference type="Gene3D" id="1.20.1050.10">
    <property type="match status" value="1"/>
</dbReference>
<organism evidence="2 3">
    <name type="scientific">Paremcibacter congregatus</name>
    <dbReference type="NCBI Taxonomy" id="2043170"/>
    <lineage>
        <taxon>Bacteria</taxon>
        <taxon>Pseudomonadati</taxon>
        <taxon>Pseudomonadota</taxon>
        <taxon>Alphaproteobacteria</taxon>
        <taxon>Emcibacterales</taxon>
        <taxon>Emcibacteraceae</taxon>
        <taxon>Paremcibacter</taxon>
    </lineage>
</organism>
<dbReference type="Pfam" id="PF13409">
    <property type="entry name" value="GST_N_2"/>
    <property type="match status" value="1"/>
</dbReference>
<dbReference type="InterPro" id="IPR036249">
    <property type="entry name" value="Thioredoxin-like_sf"/>
</dbReference>
<proteinExistence type="predicted"/>
<evidence type="ECO:0000313" key="3">
    <source>
        <dbReference type="Proteomes" id="UP000229730"/>
    </source>
</evidence>
<dbReference type="SUPFAM" id="SSF52833">
    <property type="entry name" value="Thioredoxin-like"/>
    <property type="match status" value="1"/>
</dbReference>
<protein>
    <recommendedName>
        <fullName evidence="1">GST N-terminal domain-containing protein</fullName>
    </recommendedName>
</protein>
<name>A0A2G4YRV8_9PROT</name>
<reference evidence="2 3" key="1">
    <citation type="submission" date="2017-10" db="EMBL/GenBank/DDBJ databases">
        <title>Frigbacter circumglobatus gen. nov. sp. nov., isolated from sediment cultured in situ.</title>
        <authorList>
            <person name="Zhao Z."/>
        </authorList>
    </citation>
    <scope>NUCLEOTIDE SEQUENCE [LARGE SCALE GENOMIC DNA]</scope>
    <source>
        <strain evidence="2 3">ZYL</strain>
    </source>
</reference>
<dbReference type="InterPro" id="IPR036282">
    <property type="entry name" value="Glutathione-S-Trfase_C_sf"/>
</dbReference>
<dbReference type="Proteomes" id="UP000229730">
    <property type="component" value="Unassembled WGS sequence"/>
</dbReference>
<dbReference type="OrthoDB" id="9795329at2"/>
<feature type="domain" description="GST N-terminal" evidence="1">
    <location>
        <begin position="1"/>
        <end position="81"/>
    </location>
</feature>
<evidence type="ECO:0000259" key="1">
    <source>
        <dbReference type="PROSITE" id="PS50404"/>
    </source>
</evidence>
<dbReference type="Gene3D" id="3.40.30.10">
    <property type="entry name" value="Glutaredoxin"/>
    <property type="match status" value="1"/>
</dbReference>
<comment type="caution">
    <text evidence="2">The sequence shown here is derived from an EMBL/GenBank/DDBJ whole genome shotgun (WGS) entry which is preliminary data.</text>
</comment>